<dbReference type="InterPro" id="IPR038169">
    <property type="entry name" value="DC-UbP/UBTD2_N_sf"/>
</dbReference>
<feature type="region of interest" description="Disordered" evidence="1">
    <location>
        <begin position="1"/>
        <end position="83"/>
    </location>
</feature>
<dbReference type="InterPro" id="IPR029071">
    <property type="entry name" value="Ubiquitin-like_domsf"/>
</dbReference>
<dbReference type="EMBL" id="JAQQWI010000010">
    <property type="protein sequence ID" value="KAK8018803.1"/>
    <property type="molecule type" value="Genomic_DNA"/>
</dbReference>
<feature type="compositionally biased region" description="Basic and acidic residues" evidence="1">
    <location>
        <begin position="221"/>
        <end position="231"/>
    </location>
</feature>
<reference evidence="3 4" key="1">
    <citation type="submission" date="2023-01" db="EMBL/GenBank/DDBJ databases">
        <title>Analysis of 21 Apiospora genomes using comparative genomics revels a genus with tremendous synthesis potential of carbohydrate active enzymes and secondary metabolites.</title>
        <authorList>
            <person name="Sorensen T."/>
        </authorList>
    </citation>
    <scope>NUCLEOTIDE SEQUENCE [LARGE SCALE GENOMIC DNA]</scope>
    <source>
        <strain evidence="3 4">CBS 20057</strain>
    </source>
</reference>
<dbReference type="InterPro" id="IPR039869">
    <property type="entry name" value="UBTD1/2"/>
</dbReference>
<proteinExistence type="predicted"/>
<accession>A0ABR1RV31</accession>
<evidence type="ECO:0000256" key="1">
    <source>
        <dbReference type="SAM" id="MobiDB-lite"/>
    </source>
</evidence>
<dbReference type="PANTHER" id="PTHR13609">
    <property type="entry name" value="UBIQUITIN DOMAIN CONTAINING 1 PROTEIN-RELATED"/>
    <property type="match status" value="1"/>
</dbReference>
<sequence length="343" mass="37481">MGCCFSTPNGPNAPYPGGAPPSSSARAINSPRLVANIGANEEAVRSPRSPHSHSEDMRSVRRNARRQHQQHHQQPLSQHIDKPLRRHTWVAKNRVWTRPQLARERADFFDTRVTGRPEVWQTIRGALEVMWEADAAARITGNNAAATPANENEGGSGVEPQGGNANNDTALATAQSILKAAEVTLPTGNLANGVYDALGTYYAVPEWIVCDPVNVAEGGSDADHDDPKANDEGDLTGGEETAEDIDEEEALRRREEKGKAVADVRDLIKIRARLSENSRDIILTSGTNESVRSVIRKIKEEANLSPNKSVRLSYMGRILKEGTSLLDQGFQKGHVVNAFVYTR</sequence>
<feature type="region of interest" description="Disordered" evidence="1">
    <location>
        <begin position="218"/>
        <end position="253"/>
    </location>
</feature>
<dbReference type="InterPro" id="IPR032752">
    <property type="entry name" value="DC-UbP/UBTD2_N"/>
</dbReference>
<protein>
    <submittedName>
        <fullName evidence="3">Ubiquitin domain-containing protein</fullName>
    </submittedName>
</protein>
<dbReference type="Pfam" id="PF16455">
    <property type="entry name" value="UBD"/>
    <property type="match status" value="1"/>
</dbReference>
<dbReference type="Gene3D" id="3.10.20.90">
    <property type="entry name" value="Phosphatidylinositol 3-kinase Catalytic Subunit, Chain A, domain 1"/>
    <property type="match status" value="1"/>
</dbReference>
<feature type="compositionally biased region" description="Acidic residues" evidence="1">
    <location>
        <begin position="240"/>
        <end position="249"/>
    </location>
</feature>
<keyword evidence="4" id="KW-1185">Reference proteome</keyword>
<organism evidence="3 4">
    <name type="scientific">Apiospora marii</name>
    <dbReference type="NCBI Taxonomy" id="335849"/>
    <lineage>
        <taxon>Eukaryota</taxon>
        <taxon>Fungi</taxon>
        <taxon>Dikarya</taxon>
        <taxon>Ascomycota</taxon>
        <taxon>Pezizomycotina</taxon>
        <taxon>Sordariomycetes</taxon>
        <taxon>Xylariomycetidae</taxon>
        <taxon>Amphisphaeriales</taxon>
        <taxon>Apiosporaceae</taxon>
        <taxon>Apiospora</taxon>
    </lineage>
</organism>
<comment type="caution">
    <text evidence="3">The sequence shown here is derived from an EMBL/GenBank/DDBJ whole genome shotgun (WGS) entry which is preliminary data.</text>
</comment>
<evidence type="ECO:0000259" key="2">
    <source>
        <dbReference type="PROSITE" id="PS50053"/>
    </source>
</evidence>
<dbReference type="PROSITE" id="PS50053">
    <property type="entry name" value="UBIQUITIN_2"/>
    <property type="match status" value="1"/>
</dbReference>
<gene>
    <name evidence="3" type="ORF">PG991_007993</name>
</gene>
<feature type="domain" description="Ubiquitin-like" evidence="2">
    <location>
        <begin position="268"/>
        <end position="343"/>
    </location>
</feature>
<dbReference type="InterPro" id="IPR000626">
    <property type="entry name" value="Ubiquitin-like_dom"/>
</dbReference>
<dbReference type="Proteomes" id="UP001396898">
    <property type="component" value="Unassembled WGS sequence"/>
</dbReference>
<evidence type="ECO:0000313" key="3">
    <source>
        <dbReference type="EMBL" id="KAK8018803.1"/>
    </source>
</evidence>
<feature type="region of interest" description="Disordered" evidence="1">
    <location>
        <begin position="145"/>
        <end position="168"/>
    </location>
</feature>
<name>A0ABR1RV31_9PEZI</name>
<dbReference type="CDD" id="cd17039">
    <property type="entry name" value="Ubl_ubiquitin_like"/>
    <property type="match status" value="1"/>
</dbReference>
<dbReference type="SUPFAM" id="SSF54236">
    <property type="entry name" value="Ubiquitin-like"/>
    <property type="match status" value="1"/>
</dbReference>
<dbReference type="Gene3D" id="1.20.225.20">
    <property type="entry name" value="Ub domain-containing protein, DC-UbP/UBTD2, N-terminal domain"/>
    <property type="match status" value="1"/>
</dbReference>
<feature type="compositionally biased region" description="Basic residues" evidence="1">
    <location>
        <begin position="60"/>
        <end position="71"/>
    </location>
</feature>
<evidence type="ECO:0000313" key="4">
    <source>
        <dbReference type="Proteomes" id="UP001396898"/>
    </source>
</evidence>